<dbReference type="Proteomes" id="UP001165341">
    <property type="component" value="Unassembled WGS sequence"/>
</dbReference>
<comment type="caution">
    <text evidence="2">The sequence shown here is derived from an EMBL/GenBank/DDBJ whole genome shotgun (WGS) entry which is preliminary data.</text>
</comment>
<feature type="transmembrane region" description="Helical" evidence="1">
    <location>
        <begin position="6"/>
        <end position="23"/>
    </location>
</feature>
<organism evidence="2 3">
    <name type="scientific">Cryobacterium zhongshanensis</name>
    <dbReference type="NCBI Taxonomy" id="2928153"/>
    <lineage>
        <taxon>Bacteria</taxon>
        <taxon>Bacillati</taxon>
        <taxon>Actinomycetota</taxon>
        <taxon>Actinomycetes</taxon>
        <taxon>Micrococcales</taxon>
        <taxon>Microbacteriaceae</taxon>
        <taxon>Cryobacterium</taxon>
    </lineage>
</organism>
<dbReference type="AlphaFoldDB" id="A0AA41UGF6"/>
<feature type="transmembrane region" description="Helical" evidence="1">
    <location>
        <begin position="30"/>
        <end position="49"/>
    </location>
</feature>
<evidence type="ECO:0000313" key="2">
    <source>
        <dbReference type="EMBL" id="MCI4659137.1"/>
    </source>
</evidence>
<feature type="transmembrane region" description="Helical" evidence="1">
    <location>
        <begin position="151"/>
        <end position="172"/>
    </location>
</feature>
<protein>
    <recommendedName>
        <fullName evidence="4">DUF5134 domain-containing protein</fullName>
    </recommendedName>
</protein>
<feature type="transmembrane region" description="Helical" evidence="1">
    <location>
        <begin position="113"/>
        <end position="131"/>
    </location>
</feature>
<proteinExistence type="predicted"/>
<feature type="transmembrane region" description="Helical" evidence="1">
    <location>
        <begin position="55"/>
        <end position="72"/>
    </location>
</feature>
<keyword evidence="1" id="KW-0472">Membrane</keyword>
<reference evidence="2" key="1">
    <citation type="submission" date="2022-03" db="EMBL/GenBank/DDBJ databases">
        <title>Cryobacterium sp. nov. strain ZS14-85, isolated from Antarctic soil.</title>
        <authorList>
            <person name="Li J."/>
            <person name="Niu G."/>
        </authorList>
    </citation>
    <scope>NUCLEOTIDE SEQUENCE</scope>
    <source>
        <strain evidence="2">ZS14-85</strain>
    </source>
</reference>
<sequence>MTWALHGIMIGGASLNLCCVLGSRRSRSGLAVVSTLVMLAAMTDSAFGVFGLGPLPWAAILIAWGLTCSALLRRDAVFAEGARIDVHEAREPRFATPQGGAVRAAAHRGRQTMLLHHPLGLVVTAGQLMAHTVMSPGSGAGGAGHTHSDSLLLPLVCVAGAAFVVWSLVLLVTESRTRLERGNLLGMSAMTAAMAVMPFA</sequence>
<evidence type="ECO:0008006" key="4">
    <source>
        <dbReference type="Google" id="ProtNLM"/>
    </source>
</evidence>
<name>A0AA41UGF6_9MICO</name>
<keyword evidence="1" id="KW-1133">Transmembrane helix</keyword>
<gene>
    <name evidence="2" type="ORF">MQH31_15115</name>
</gene>
<keyword evidence="1" id="KW-0812">Transmembrane</keyword>
<dbReference type="RefSeq" id="WP_243012740.1">
    <property type="nucleotide sequence ID" value="NZ_JALGAR010000004.1"/>
</dbReference>
<evidence type="ECO:0000313" key="3">
    <source>
        <dbReference type="Proteomes" id="UP001165341"/>
    </source>
</evidence>
<accession>A0AA41UGF6</accession>
<keyword evidence="3" id="KW-1185">Reference proteome</keyword>
<evidence type="ECO:0000256" key="1">
    <source>
        <dbReference type="SAM" id="Phobius"/>
    </source>
</evidence>
<dbReference type="EMBL" id="JALGAR010000004">
    <property type="protein sequence ID" value="MCI4659137.1"/>
    <property type="molecule type" value="Genomic_DNA"/>
</dbReference>